<dbReference type="Gene3D" id="2.40.50.100">
    <property type="match status" value="1"/>
</dbReference>
<dbReference type="PANTHER" id="PTHR30367:SF1">
    <property type="entry name" value="MULTIDRUG RESISTANCE PROTEIN MDTN"/>
    <property type="match status" value="1"/>
</dbReference>
<dbReference type="NCBIfam" id="NF007785">
    <property type="entry name" value="PRK10476.1"/>
    <property type="match status" value="1"/>
</dbReference>
<sequence>MNMNKQQGSGRKRQLALIVAGIIIFAAVILGWLSVRQTTLNPLSEDAELGASVVHVSSSVPGRIVSINVEENSKVRRGDLLFSIEPDLYRLQVEQAQAELKMAEAARDTQQRTVVAEQSNAAITNEQIVRAKANLKLATQTLARLQPLLPKGYVTAQQVDDAATAKHDAEVSLKQALKQSFAAEALVSSTAASEALVAARRSALAIAERELANTQIRAAHDGRVVGLTVSVGEFVAPDQAIFTLINTEHWHASAFFRETELKNIKVGDCATVYAMADRQRPIQGRVEGIGWGVSSEDMLNIPRGLPYVPKSLNWVRVVQRFPVRISLEKPPEDLMRVGATAVVIVRNDDGC</sequence>
<dbReference type="PANTHER" id="PTHR30367">
    <property type="entry name" value="P-HYDROXYBENZOIC ACID EFFLUX PUMP SUBUNIT AAEA-RELATED"/>
    <property type="match status" value="1"/>
</dbReference>
<keyword evidence="2" id="KW-1133">Transmembrane helix</keyword>
<reference evidence="5 6" key="1">
    <citation type="submission" date="2015-03" db="EMBL/GenBank/DDBJ databases">
        <authorList>
            <consortium name="Pathogen Informatics"/>
            <person name="Murphy D."/>
        </authorList>
    </citation>
    <scope>NUCLEOTIDE SEQUENCE [LARGE SCALE GENOMIC DNA]</scope>
    <source>
        <strain evidence="5 6">3400/83</strain>
    </source>
</reference>
<protein>
    <submittedName>
        <fullName evidence="5">Multidrug resistance protein MdtN</fullName>
    </submittedName>
</protein>
<dbReference type="InterPro" id="IPR058625">
    <property type="entry name" value="MdtA-like_BSH"/>
</dbReference>
<feature type="transmembrane region" description="Helical" evidence="2">
    <location>
        <begin position="15"/>
        <end position="35"/>
    </location>
</feature>
<evidence type="ECO:0000256" key="2">
    <source>
        <dbReference type="SAM" id="Phobius"/>
    </source>
</evidence>
<feature type="domain" description="Multidrug resistance protein MdtA-like barrel-sandwich hybrid" evidence="3">
    <location>
        <begin position="53"/>
        <end position="243"/>
    </location>
</feature>
<dbReference type="InterPro" id="IPR058634">
    <property type="entry name" value="AaeA-lik-b-barrel"/>
</dbReference>
<dbReference type="Gene3D" id="1.10.287.470">
    <property type="entry name" value="Helix hairpin bin"/>
    <property type="match status" value="2"/>
</dbReference>
<name>A0AAI8ZUN6_YERFR</name>
<feature type="domain" description="p-hydroxybenzoic acid efflux pump subunit AaeA-like beta-barrel" evidence="4">
    <location>
        <begin position="252"/>
        <end position="345"/>
    </location>
</feature>
<dbReference type="InterPro" id="IPR050393">
    <property type="entry name" value="MFP_Efflux_Pump"/>
</dbReference>
<keyword evidence="2" id="KW-0812">Transmembrane</keyword>
<proteinExistence type="inferred from homology"/>
<gene>
    <name evidence="5" type="primary">yiaV</name>
    <name evidence="5" type="ORF">ERS008524_04064</name>
</gene>
<organism evidence="5 6">
    <name type="scientific">Yersinia frederiksenii</name>
    <dbReference type="NCBI Taxonomy" id="29484"/>
    <lineage>
        <taxon>Bacteria</taxon>
        <taxon>Pseudomonadati</taxon>
        <taxon>Pseudomonadota</taxon>
        <taxon>Gammaproteobacteria</taxon>
        <taxon>Enterobacterales</taxon>
        <taxon>Yersiniaceae</taxon>
        <taxon>Yersinia</taxon>
    </lineage>
</organism>
<evidence type="ECO:0000259" key="3">
    <source>
        <dbReference type="Pfam" id="PF25917"/>
    </source>
</evidence>
<evidence type="ECO:0000313" key="5">
    <source>
        <dbReference type="EMBL" id="CFR13909.1"/>
    </source>
</evidence>
<dbReference type="AlphaFoldDB" id="A0AAI8ZUN6"/>
<accession>A0AAI8ZUN6</accession>
<evidence type="ECO:0000256" key="1">
    <source>
        <dbReference type="ARBA" id="ARBA00009477"/>
    </source>
</evidence>
<dbReference type="Gene3D" id="2.40.30.170">
    <property type="match status" value="1"/>
</dbReference>
<dbReference type="Pfam" id="PF25917">
    <property type="entry name" value="BSH_RND"/>
    <property type="match status" value="1"/>
</dbReference>
<comment type="caution">
    <text evidence="5">The sequence shown here is derived from an EMBL/GenBank/DDBJ whole genome shotgun (WGS) entry which is preliminary data.</text>
</comment>
<evidence type="ECO:0000313" key="6">
    <source>
        <dbReference type="Proteomes" id="UP000046784"/>
    </source>
</evidence>
<dbReference type="GO" id="GO:0055085">
    <property type="term" value="P:transmembrane transport"/>
    <property type="evidence" value="ECO:0007669"/>
    <property type="project" value="InterPro"/>
</dbReference>
<dbReference type="Pfam" id="PF25963">
    <property type="entry name" value="Beta-barrel_AAEA"/>
    <property type="match status" value="1"/>
</dbReference>
<evidence type="ECO:0000259" key="4">
    <source>
        <dbReference type="Pfam" id="PF25963"/>
    </source>
</evidence>
<keyword evidence="2" id="KW-0472">Membrane</keyword>
<dbReference type="SUPFAM" id="SSF111369">
    <property type="entry name" value="HlyD-like secretion proteins"/>
    <property type="match status" value="2"/>
</dbReference>
<comment type="similarity">
    <text evidence="1">Belongs to the membrane fusion protein (MFP) (TC 8.A.1) family.</text>
</comment>
<dbReference type="Proteomes" id="UP000046784">
    <property type="component" value="Unassembled WGS sequence"/>
</dbReference>
<dbReference type="EMBL" id="CGCB01000044">
    <property type="protein sequence ID" value="CFR13909.1"/>
    <property type="molecule type" value="Genomic_DNA"/>
</dbReference>